<dbReference type="EMBL" id="BGZN01000057">
    <property type="protein sequence ID" value="GBR74595.1"/>
    <property type="molecule type" value="Genomic_DNA"/>
</dbReference>
<dbReference type="Proteomes" id="UP000269352">
    <property type="component" value="Unassembled WGS sequence"/>
</dbReference>
<dbReference type="InterPro" id="IPR015421">
    <property type="entry name" value="PyrdxlP-dep_Trfase_major"/>
</dbReference>
<dbReference type="InterPro" id="IPR000653">
    <property type="entry name" value="DegT/StrS_aminotransferase"/>
</dbReference>
<evidence type="ECO:0000256" key="1">
    <source>
        <dbReference type="ARBA" id="ARBA00022898"/>
    </source>
</evidence>
<dbReference type="PANTHER" id="PTHR30244:SF36">
    <property type="entry name" value="3-OXO-GLUCOSE-6-PHOSPHATE:GLUTAMATE AMINOTRANSFERASE"/>
    <property type="match status" value="1"/>
</dbReference>
<feature type="non-terminal residue" evidence="2">
    <location>
        <position position="214"/>
    </location>
</feature>
<gene>
    <name evidence="2" type="ORF">NO1_1744</name>
</gene>
<dbReference type="PANTHER" id="PTHR30244">
    <property type="entry name" value="TRANSAMINASE"/>
    <property type="match status" value="1"/>
</dbReference>
<dbReference type="GO" id="GO:0030170">
    <property type="term" value="F:pyridoxal phosphate binding"/>
    <property type="evidence" value="ECO:0007669"/>
    <property type="project" value="TreeGrafter"/>
</dbReference>
<keyword evidence="1" id="KW-0663">Pyridoxal phosphate</keyword>
<keyword evidence="3" id="KW-1185">Reference proteome</keyword>
<reference evidence="2 3" key="1">
    <citation type="journal article" date="2019" name="ISME J.">
        <title>Genome analyses of uncultured TG2/ZB3 bacteria in 'Margulisbacteria' specifically attached to ectosymbiotic spirochetes of protists in the termite gut.</title>
        <authorList>
            <person name="Utami Y.D."/>
            <person name="Kuwahara H."/>
            <person name="Igai K."/>
            <person name="Murakami T."/>
            <person name="Sugaya K."/>
            <person name="Morikawa T."/>
            <person name="Nagura Y."/>
            <person name="Yuki M."/>
            <person name="Deevong P."/>
            <person name="Inoue T."/>
            <person name="Kihara K."/>
            <person name="Lo N."/>
            <person name="Yamada A."/>
            <person name="Ohkuma M."/>
            <person name="Hongoh Y."/>
        </authorList>
    </citation>
    <scope>NUCLEOTIDE SEQUENCE [LARGE SCALE GENOMIC DNA]</scope>
    <source>
        <strain evidence="2">NkOx7-01</strain>
    </source>
</reference>
<organism evidence="2 3">
    <name type="scientific">Termititenax aidoneus</name>
    <dbReference type="NCBI Taxonomy" id="2218524"/>
    <lineage>
        <taxon>Bacteria</taxon>
        <taxon>Bacillati</taxon>
        <taxon>Candidatus Margulisiibacteriota</taxon>
        <taxon>Candidatus Termititenacia</taxon>
        <taxon>Candidatus Termititenacales</taxon>
        <taxon>Candidatus Termititenacaceae</taxon>
        <taxon>Candidatus Termititenax</taxon>
    </lineage>
</organism>
<dbReference type="Pfam" id="PF01041">
    <property type="entry name" value="DegT_DnrJ_EryC1"/>
    <property type="match status" value="1"/>
</dbReference>
<dbReference type="InterPro" id="IPR015424">
    <property type="entry name" value="PyrdxlP-dep_Trfase"/>
</dbReference>
<comment type="caution">
    <text evidence="2">The sequence shown here is derived from an EMBL/GenBank/DDBJ whole genome shotgun (WGS) entry which is preliminary data.</text>
</comment>
<protein>
    <submittedName>
        <fullName evidence="2">Pyridoxal phosphate-dependent aspartate aminotransferase superfamily</fullName>
    </submittedName>
</protein>
<dbReference type="GO" id="GO:0008483">
    <property type="term" value="F:transaminase activity"/>
    <property type="evidence" value="ECO:0007669"/>
    <property type="project" value="UniProtKB-KW"/>
</dbReference>
<evidence type="ECO:0000313" key="3">
    <source>
        <dbReference type="Proteomes" id="UP000269352"/>
    </source>
</evidence>
<keyword evidence="2" id="KW-0808">Transferase</keyword>
<dbReference type="SUPFAM" id="SSF53383">
    <property type="entry name" value="PLP-dependent transferases"/>
    <property type="match status" value="1"/>
</dbReference>
<dbReference type="CDD" id="cd00616">
    <property type="entry name" value="AHBA_syn"/>
    <property type="match status" value="1"/>
</dbReference>
<sequence>MQNIPLVNVKAQFAQIQTEAEKQVLEILRTGAYILGQHNKAFETELAEYVGAKYAVPVKSGTDALFVALRAAGVQPGDEVITTPFTFIATAEAIRYLGATPVFVDIEPESYCIDVSQIEKKITPKTKAILPVHLFGQTADIDALETVAQKHNLLIIGDACQSIGAEYKGRPIGGLLTAECYSFYPTKNLGGCGEGGAVTTNDPEIADKVRILRA</sequence>
<name>A0A388TDG5_TERA1</name>
<dbReference type="GO" id="GO:0000271">
    <property type="term" value="P:polysaccharide biosynthetic process"/>
    <property type="evidence" value="ECO:0007669"/>
    <property type="project" value="TreeGrafter"/>
</dbReference>
<proteinExistence type="predicted"/>
<evidence type="ECO:0000313" key="2">
    <source>
        <dbReference type="EMBL" id="GBR74595.1"/>
    </source>
</evidence>
<dbReference type="AlphaFoldDB" id="A0A388TDG5"/>
<accession>A0A388TDG5</accession>
<keyword evidence="2" id="KW-0032">Aminotransferase</keyword>
<dbReference type="Gene3D" id="3.40.640.10">
    <property type="entry name" value="Type I PLP-dependent aspartate aminotransferase-like (Major domain)"/>
    <property type="match status" value="1"/>
</dbReference>